<dbReference type="PATRIC" id="fig|931276.5.peg.1475"/>
<gene>
    <name evidence="2" type="ORF">Cspa_c15130</name>
</gene>
<feature type="transmembrane region" description="Helical" evidence="1">
    <location>
        <begin position="101"/>
        <end position="130"/>
    </location>
</feature>
<protein>
    <submittedName>
        <fullName evidence="2">ABC-2 family transporter protein</fullName>
    </submittedName>
</protein>
<keyword evidence="3" id="KW-1185">Reference proteome</keyword>
<dbReference type="RefSeq" id="WP_015391605.1">
    <property type="nucleotide sequence ID" value="NC_020291.1"/>
</dbReference>
<evidence type="ECO:0000256" key="1">
    <source>
        <dbReference type="SAM" id="Phobius"/>
    </source>
</evidence>
<sequence length="245" mass="27764">MKQIKAGIISESTKLFSRDKYRRLLICIGILVILIVLFDNFTKGYNNVSLSNPPLNILSILNIALIPIISYMAAADLFTLEYKNGSIKAILTRPISRKNIIITKMLSILIYEMSILFTVFILSSILGIALGKTQILSIPKIFLAYVMSIFPIIPNIFFSILISQFSKNGFSTIMLSILIFIILFLSSLLIPSISSMIFISYVNWYKIFMGVQVSIKIVVEVIGLFIIYSLIFFYGAYVIFKAREY</sequence>
<feature type="transmembrane region" description="Helical" evidence="1">
    <location>
        <begin position="21"/>
        <end position="38"/>
    </location>
</feature>
<dbReference type="PANTHER" id="PTHR37305:SF1">
    <property type="entry name" value="MEMBRANE PROTEIN"/>
    <property type="match status" value="1"/>
</dbReference>
<dbReference type="EMBL" id="CP004121">
    <property type="protein sequence ID" value="AGF55283.1"/>
    <property type="molecule type" value="Genomic_DNA"/>
</dbReference>
<dbReference type="OrthoDB" id="1711106at2"/>
<name>M1MG18_9CLOT</name>
<dbReference type="eggNOG" id="COG1277">
    <property type="taxonomic scope" value="Bacteria"/>
</dbReference>
<feature type="transmembrane region" description="Helical" evidence="1">
    <location>
        <begin position="174"/>
        <end position="201"/>
    </location>
</feature>
<organism evidence="2 3">
    <name type="scientific">Clostridium saccharoperbutylacetonicum N1-4(HMT)</name>
    <dbReference type="NCBI Taxonomy" id="931276"/>
    <lineage>
        <taxon>Bacteria</taxon>
        <taxon>Bacillati</taxon>
        <taxon>Bacillota</taxon>
        <taxon>Clostridia</taxon>
        <taxon>Eubacteriales</taxon>
        <taxon>Clostridiaceae</taxon>
        <taxon>Clostridium</taxon>
    </lineage>
</organism>
<dbReference type="AlphaFoldDB" id="M1MG18"/>
<keyword evidence="1" id="KW-0812">Transmembrane</keyword>
<evidence type="ECO:0000313" key="3">
    <source>
        <dbReference type="Proteomes" id="UP000011728"/>
    </source>
</evidence>
<dbReference type="STRING" id="36745.CLSAP_14760"/>
<dbReference type="Pfam" id="PF12730">
    <property type="entry name" value="ABC2_membrane_4"/>
    <property type="match status" value="1"/>
</dbReference>
<reference evidence="2 3" key="1">
    <citation type="submission" date="2013-02" db="EMBL/GenBank/DDBJ databases">
        <title>Genome sequence of Clostridium saccharoperbutylacetonicum N1-4(HMT).</title>
        <authorList>
            <person name="Poehlein A."/>
            <person name="Daniel R."/>
        </authorList>
    </citation>
    <scope>NUCLEOTIDE SEQUENCE [LARGE SCALE GENOMIC DNA]</scope>
    <source>
        <strain evidence="3">N1-4(HMT)</strain>
    </source>
</reference>
<feature type="transmembrane region" description="Helical" evidence="1">
    <location>
        <begin position="221"/>
        <end position="240"/>
    </location>
</feature>
<keyword evidence="1" id="KW-1133">Transmembrane helix</keyword>
<accession>M1MG18</accession>
<feature type="transmembrane region" description="Helical" evidence="1">
    <location>
        <begin position="58"/>
        <end position="80"/>
    </location>
</feature>
<proteinExistence type="predicted"/>
<evidence type="ECO:0000313" key="2">
    <source>
        <dbReference type="EMBL" id="AGF55283.1"/>
    </source>
</evidence>
<dbReference type="HOGENOM" id="CLU_1132067_0_0_9"/>
<keyword evidence="1" id="KW-0472">Membrane</keyword>
<dbReference type="Proteomes" id="UP000011728">
    <property type="component" value="Chromosome"/>
</dbReference>
<dbReference type="PANTHER" id="PTHR37305">
    <property type="entry name" value="INTEGRAL MEMBRANE PROTEIN-RELATED"/>
    <property type="match status" value="1"/>
</dbReference>
<feature type="transmembrane region" description="Helical" evidence="1">
    <location>
        <begin position="142"/>
        <end position="162"/>
    </location>
</feature>
<dbReference type="KEGG" id="csr:Cspa_c15130"/>